<dbReference type="AlphaFoldDB" id="A0A3B0S4B8"/>
<dbReference type="Pfam" id="PF05960">
    <property type="entry name" value="DUF885"/>
    <property type="match status" value="1"/>
</dbReference>
<accession>A0A3B0S4B8</accession>
<organism evidence="1">
    <name type="scientific">hydrothermal vent metagenome</name>
    <dbReference type="NCBI Taxonomy" id="652676"/>
    <lineage>
        <taxon>unclassified sequences</taxon>
        <taxon>metagenomes</taxon>
        <taxon>ecological metagenomes</taxon>
    </lineage>
</organism>
<sequence>LGDRFDLREFHETILLNGAMPLGVLEGVVEAWVEEKQAT</sequence>
<gene>
    <name evidence="1" type="ORF">MNBD_ALPHA05-1637</name>
</gene>
<evidence type="ECO:0000313" key="1">
    <source>
        <dbReference type="EMBL" id="VAV99687.1"/>
    </source>
</evidence>
<evidence type="ECO:0008006" key="2">
    <source>
        <dbReference type="Google" id="ProtNLM"/>
    </source>
</evidence>
<feature type="non-terminal residue" evidence="1">
    <location>
        <position position="1"/>
    </location>
</feature>
<dbReference type="InterPro" id="IPR010281">
    <property type="entry name" value="DUF885"/>
</dbReference>
<name>A0A3B0S4B8_9ZZZZ</name>
<proteinExistence type="predicted"/>
<reference evidence="1" key="1">
    <citation type="submission" date="2018-06" db="EMBL/GenBank/DDBJ databases">
        <authorList>
            <person name="Zhirakovskaya E."/>
        </authorList>
    </citation>
    <scope>NUCLEOTIDE SEQUENCE</scope>
</reference>
<dbReference type="EMBL" id="UOEH01000283">
    <property type="protein sequence ID" value="VAV99687.1"/>
    <property type="molecule type" value="Genomic_DNA"/>
</dbReference>
<protein>
    <recommendedName>
        <fullName evidence="2">DUF885 domain-containing protein</fullName>
    </recommendedName>
</protein>